<proteinExistence type="predicted"/>
<reference evidence="1 2" key="1">
    <citation type="journal article" date="2005" name="Science">
        <title>The genome of the basidiomycetous yeast and human pathogen Cryptococcus neoformans.</title>
        <authorList>
            <person name="Loftus B.J."/>
            <person name="Fung E."/>
            <person name="Roncaglia P."/>
            <person name="Rowley D."/>
            <person name="Amedeo P."/>
            <person name="Bruno D."/>
            <person name="Vamathevan J."/>
            <person name="Miranda M."/>
            <person name="Anderson I.J."/>
            <person name="Fraser J.A."/>
            <person name="Allen J.E."/>
            <person name="Bosdet I.E."/>
            <person name="Brent M.R."/>
            <person name="Chiu R."/>
            <person name="Doering T.L."/>
            <person name="Donlin M.J."/>
            <person name="D'Souza C.A."/>
            <person name="Fox D.S."/>
            <person name="Grinberg V."/>
            <person name="Fu J."/>
            <person name="Fukushima M."/>
            <person name="Haas B.J."/>
            <person name="Huang J.C."/>
            <person name="Janbon G."/>
            <person name="Jones S.J."/>
            <person name="Koo H.L."/>
            <person name="Krzywinski M.I."/>
            <person name="Kwon-Chung J.K."/>
            <person name="Lengeler K.B."/>
            <person name="Maiti R."/>
            <person name="Marra M.A."/>
            <person name="Marra R.E."/>
            <person name="Mathewson C.A."/>
            <person name="Mitchell T.G."/>
            <person name="Pertea M."/>
            <person name="Riggs F.R."/>
            <person name="Salzberg S.L."/>
            <person name="Schein J.E."/>
            <person name="Shvartsbeyn A."/>
            <person name="Shin H."/>
            <person name="Shumway M."/>
            <person name="Specht C.A."/>
            <person name="Suh B.B."/>
            <person name="Tenney A."/>
            <person name="Utterback T.R."/>
            <person name="Wickes B.L."/>
            <person name="Wortman J.R."/>
            <person name="Wye N.H."/>
            <person name="Kronstad J.W."/>
            <person name="Lodge J.K."/>
            <person name="Heitman J."/>
            <person name="Davis R.W."/>
            <person name="Fraser C.M."/>
            <person name="Hyman R.W."/>
        </authorList>
    </citation>
    <scope>NUCLEOTIDE SEQUENCE [LARGE SCALE GENOMIC DNA]</scope>
    <source>
        <strain evidence="2">JEC21 / ATCC MYA-565</strain>
    </source>
</reference>
<dbReference type="VEuPathDB" id="FungiDB:CNN00380"/>
<protein>
    <submittedName>
        <fullName evidence="1">Expressed protein</fullName>
    </submittedName>
</protein>
<dbReference type="RefSeq" id="XP_024514688.1">
    <property type="nucleotide sequence ID" value="XM_024658873.1"/>
</dbReference>
<dbReference type="PaxDb" id="214684-A0A0S2M661"/>
<dbReference type="GeneID" id="3255319"/>
<dbReference type="AlphaFoldDB" id="A0A0S2M661"/>
<keyword evidence="2" id="KW-1185">Reference proteome</keyword>
<accession>A0A0S2M661</accession>
<name>A0A0S2M661_CRYD1</name>
<evidence type="ECO:0000313" key="2">
    <source>
        <dbReference type="Proteomes" id="UP000002149"/>
    </source>
</evidence>
<gene>
    <name evidence="1" type="ordered locus">CNN00380</name>
</gene>
<dbReference type="Proteomes" id="UP000002149">
    <property type="component" value="Chromosome 14"/>
</dbReference>
<evidence type="ECO:0000313" key="1">
    <source>
        <dbReference type="EMBL" id="ALO69797.1"/>
    </source>
</evidence>
<organism evidence="1 2">
    <name type="scientific">Cryptococcus deneoformans (strain JEC21 / ATCC MYA-565)</name>
    <name type="common">Cryptococcus neoformans var. neoformans serotype D</name>
    <dbReference type="NCBI Taxonomy" id="214684"/>
    <lineage>
        <taxon>Eukaryota</taxon>
        <taxon>Fungi</taxon>
        <taxon>Dikarya</taxon>
        <taxon>Basidiomycota</taxon>
        <taxon>Agaricomycotina</taxon>
        <taxon>Tremellomycetes</taxon>
        <taxon>Tremellales</taxon>
        <taxon>Cryptococcaceae</taxon>
        <taxon>Cryptococcus</taxon>
        <taxon>Cryptococcus neoformans species complex</taxon>
    </lineage>
</organism>
<dbReference type="EMBL" id="AE017356">
    <property type="protein sequence ID" value="ALO69797.1"/>
    <property type="molecule type" value="Genomic_DNA"/>
</dbReference>
<sequence>MPREPQTTERPPPPAPEHRAQRIGDLLEREYMPTRLEWKKQSYEKLFDALCYDATREDNYRTDMLQLFFLKYFWDMGYLKSHDMLMPFSQTDASKVINQLVPSKVRTTKGRFRISWCWSSLTCFFWQSRRHLKSALLVNQVRLPPVPEFPILR</sequence>
<dbReference type="InParanoid" id="A0A0S2M661"/>